<accession>A0A5C6AZ70</accession>
<evidence type="ECO:0000256" key="1">
    <source>
        <dbReference type="SAM" id="Phobius"/>
    </source>
</evidence>
<evidence type="ECO:0000313" key="2">
    <source>
        <dbReference type="EMBL" id="TWU04449.1"/>
    </source>
</evidence>
<dbReference type="AlphaFoldDB" id="A0A5C6AZ70"/>
<proteinExistence type="predicted"/>
<dbReference type="RefSeq" id="WP_146519869.1">
    <property type="nucleotide sequence ID" value="NZ_CP151726.1"/>
</dbReference>
<keyword evidence="1" id="KW-0812">Transmembrane</keyword>
<feature type="transmembrane region" description="Helical" evidence="1">
    <location>
        <begin position="66"/>
        <end position="84"/>
    </location>
</feature>
<keyword evidence="1" id="KW-0472">Membrane</keyword>
<gene>
    <name evidence="2" type="ORF">Pla52n_24900</name>
</gene>
<comment type="caution">
    <text evidence="2">The sequence shown here is derived from an EMBL/GenBank/DDBJ whole genome shotgun (WGS) entry which is preliminary data.</text>
</comment>
<evidence type="ECO:0008006" key="4">
    <source>
        <dbReference type="Google" id="ProtNLM"/>
    </source>
</evidence>
<reference evidence="2 3" key="1">
    <citation type="submission" date="2019-02" db="EMBL/GenBank/DDBJ databases">
        <title>Deep-cultivation of Planctomycetes and their phenomic and genomic characterization uncovers novel biology.</title>
        <authorList>
            <person name="Wiegand S."/>
            <person name="Jogler M."/>
            <person name="Boedeker C."/>
            <person name="Pinto D."/>
            <person name="Vollmers J."/>
            <person name="Rivas-Marin E."/>
            <person name="Kohn T."/>
            <person name="Peeters S.H."/>
            <person name="Heuer A."/>
            <person name="Rast P."/>
            <person name="Oberbeckmann S."/>
            <person name="Bunk B."/>
            <person name="Jeske O."/>
            <person name="Meyerdierks A."/>
            <person name="Storesund J.E."/>
            <person name="Kallscheuer N."/>
            <person name="Luecker S."/>
            <person name="Lage O.M."/>
            <person name="Pohl T."/>
            <person name="Merkel B.J."/>
            <person name="Hornburger P."/>
            <person name="Mueller R.-W."/>
            <person name="Bruemmer F."/>
            <person name="Labrenz M."/>
            <person name="Spormann A.M."/>
            <person name="Op Den Camp H."/>
            <person name="Overmann J."/>
            <person name="Amann R."/>
            <person name="Jetten M.S.M."/>
            <person name="Mascher T."/>
            <person name="Medema M.H."/>
            <person name="Devos D.P."/>
            <person name="Kaster A.-K."/>
            <person name="Ovreas L."/>
            <person name="Rohde M."/>
            <person name="Galperin M.Y."/>
            <person name="Jogler C."/>
        </authorList>
    </citation>
    <scope>NUCLEOTIDE SEQUENCE [LARGE SCALE GENOMIC DNA]</scope>
    <source>
        <strain evidence="2 3">Pla52n</strain>
    </source>
</reference>
<evidence type="ECO:0000313" key="3">
    <source>
        <dbReference type="Proteomes" id="UP000320176"/>
    </source>
</evidence>
<sequence>MSSDTCSHCGGDIPAGARSCRHCGSSDSDGWRDESEHEWDDGFDYDEFARNEFGSDDGMGTSLPRWIQWTGLTLLVAILLAWVLR</sequence>
<name>A0A5C6AZ70_9BACT</name>
<keyword evidence="1" id="KW-1133">Transmembrane helix</keyword>
<dbReference type="Proteomes" id="UP000320176">
    <property type="component" value="Unassembled WGS sequence"/>
</dbReference>
<dbReference type="EMBL" id="SJPN01000003">
    <property type="protein sequence ID" value="TWU04449.1"/>
    <property type="molecule type" value="Genomic_DNA"/>
</dbReference>
<protein>
    <recommendedName>
        <fullName evidence="4">Zinc-ribbon domain-containing protein</fullName>
    </recommendedName>
</protein>
<dbReference type="OrthoDB" id="290101at2"/>
<keyword evidence="3" id="KW-1185">Reference proteome</keyword>
<organism evidence="2 3">
    <name type="scientific">Stieleria varia</name>
    <dbReference type="NCBI Taxonomy" id="2528005"/>
    <lineage>
        <taxon>Bacteria</taxon>
        <taxon>Pseudomonadati</taxon>
        <taxon>Planctomycetota</taxon>
        <taxon>Planctomycetia</taxon>
        <taxon>Pirellulales</taxon>
        <taxon>Pirellulaceae</taxon>
        <taxon>Stieleria</taxon>
    </lineage>
</organism>